<dbReference type="PANTHER" id="PTHR30250">
    <property type="entry name" value="PST FAMILY PREDICTED COLANIC ACID TRANSPORTER"/>
    <property type="match status" value="1"/>
</dbReference>
<proteinExistence type="inferred from homology"/>
<keyword evidence="6 7" id="KW-0472">Membrane</keyword>
<dbReference type="AlphaFoldDB" id="A0A512B887"/>
<sequence length="496" mass="54465">MLQDKLARSTFSGFIYLLSASGIQVFLKIGVLAILARIISPRDFGLAGIAIIIVEFSKLFTQMGVGPAIVQRKELEDRHLTTGFTLSLCMGVLFAGFLFLAASTLEVFFRMEGLAPVLQAISVVFFVDSTTLIGQAQLQRNMKFKLLAALEVMSYAIGYGAVGISLGYLGMGVWALVIANISQAVLYAALVMIVQPFSKRPGFNYNAFKELIHFGAGHTLARIGNYLAIQGDNLVVGRTLGAASLGIYGRAYQFMVMPSSLFGNTLDKVLFPAMSKVQDDKQKLVKAYLTGTSLIALIAIPISVLFVFLAPEIILSLLGPQWKEVIDPFRILACSLLFRMSYKMSDSLARATGAVYKRAWRQLLYAGAVFLSSYIGHFWGLNGVAWGVALTLVGNFFMMSQLSNKLIGSTWLDLAKAHTHGVLLGITTGVFSYFIVNISRQFNAFYITLLCTGIGVIVLLCLVIWAFPSFFIRNDHKALVEKLILKRFKKISLEVI</sequence>
<dbReference type="CDD" id="cd13127">
    <property type="entry name" value="MATE_tuaB_like"/>
    <property type="match status" value="1"/>
</dbReference>
<evidence type="ECO:0000256" key="2">
    <source>
        <dbReference type="ARBA" id="ARBA00007430"/>
    </source>
</evidence>
<comment type="similarity">
    <text evidence="2">Belongs to the polysaccharide synthase family.</text>
</comment>
<evidence type="ECO:0000256" key="3">
    <source>
        <dbReference type="ARBA" id="ARBA00022475"/>
    </source>
</evidence>
<feature type="transmembrane region" description="Helical" evidence="7">
    <location>
        <begin position="363"/>
        <end position="380"/>
    </location>
</feature>
<dbReference type="Pfam" id="PF13440">
    <property type="entry name" value="Polysacc_synt_3"/>
    <property type="match status" value="1"/>
</dbReference>
<feature type="transmembrane region" description="Helical" evidence="7">
    <location>
        <begin position="287"/>
        <end position="310"/>
    </location>
</feature>
<feature type="transmembrane region" description="Helical" evidence="7">
    <location>
        <begin position="444"/>
        <end position="467"/>
    </location>
</feature>
<dbReference type="Proteomes" id="UP000321513">
    <property type="component" value="Unassembled WGS sequence"/>
</dbReference>
<dbReference type="EMBL" id="BJYT01000001">
    <property type="protein sequence ID" value="GEO08175.1"/>
    <property type="molecule type" value="Genomic_DNA"/>
</dbReference>
<dbReference type="OrthoDB" id="9770347at2"/>
<feature type="transmembrane region" description="Helical" evidence="7">
    <location>
        <begin position="114"/>
        <end position="134"/>
    </location>
</feature>
<dbReference type="InterPro" id="IPR050833">
    <property type="entry name" value="Poly_Biosynth_Transport"/>
</dbReference>
<feature type="transmembrane region" description="Helical" evidence="7">
    <location>
        <begin position="44"/>
        <end position="61"/>
    </location>
</feature>
<dbReference type="RefSeq" id="WP_147202207.1">
    <property type="nucleotide sequence ID" value="NZ_BJYT01000001.1"/>
</dbReference>
<feature type="transmembrane region" description="Helical" evidence="7">
    <location>
        <begin position="419"/>
        <end position="438"/>
    </location>
</feature>
<gene>
    <name evidence="8" type="ORF">SAE01_06710</name>
</gene>
<comment type="subcellular location">
    <subcellularLocation>
        <location evidence="1">Cell membrane</location>
        <topology evidence="1">Multi-pass membrane protein</topology>
    </subcellularLocation>
</comment>
<keyword evidence="4 7" id="KW-0812">Transmembrane</keyword>
<feature type="transmembrane region" description="Helical" evidence="7">
    <location>
        <begin position="82"/>
        <end position="102"/>
    </location>
</feature>
<comment type="caution">
    <text evidence="8">The sequence shown here is derived from an EMBL/GenBank/DDBJ whole genome shotgun (WGS) entry which is preliminary data.</text>
</comment>
<reference evidence="8 9" key="1">
    <citation type="submission" date="2019-07" db="EMBL/GenBank/DDBJ databases">
        <title>Whole genome shotgun sequence of Segetibacter aerophilus NBRC 106135.</title>
        <authorList>
            <person name="Hosoyama A."/>
            <person name="Uohara A."/>
            <person name="Ohji S."/>
            <person name="Ichikawa N."/>
        </authorList>
    </citation>
    <scope>NUCLEOTIDE SEQUENCE [LARGE SCALE GENOMIC DNA]</scope>
    <source>
        <strain evidence="8 9">NBRC 106135</strain>
    </source>
</reference>
<organism evidence="8 9">
    <name type="scientific">Segetibacter aerophilus</name>
    <dbReference type="NCBI Taxonomy" id="670293"/>
    <lineage>
        <taxon>Bacteria</taxon>
        <taxon>Pseudomonadati</taxon>
        <taxon>Bacteroidota</taxon>
        <taxon>Chitinophagia</taxon>
        <taxon>Chitinophagales</taxon>
        <taxon>Chitinophagaceae</taxon>
        <taxon>Segetibacter</taxon>
    </lineage>
</organism>
<accession>A0A512B887</accession>
<dbReference type="GO" id="GO:0005886">
    <property type="term" value="C:plasma membrane"/>
    <property type="evidence" value="ECO:0007669"/>
    <property type="project" value="UniProtKB-SubCell"/>
</dbReference>
<feature type="transmembrane region" description="Helical" evidence="7">
    <location>
        <begin position="146"/>
        <end position="168"/>
    </location>
</feature>
<feature type="transmembrane region" description="Helical" evidence="7">
    <location>
        <begin position="12"/>
        <end position="38"/>
    </location>
</feature>
<keyword evidence="9" id="KW-1185">Reference proteome</keyword>
<keyword evidence="3" id="KW-1003">Cell membrane</keyword>
<keyword evidence="5 7" id="KW-1133">Transmembrane helix</keyword>
<feature type="transmembrane region" description="Helical" evidence="7">
    <location>
        <begin position="174"/>
        <end position="194"/>
    </location>
</feature>
<evidence type="ECO:0000313" key="9">
    <source>
        <dbReference type="Proteomes" id="UP000321513"/>
    </source>
</evidence>
<dbReference type="PANTHER" id="PTHR30250:SF10">
    <property type="entry name" value="LIPOPOLYSACCHARIDE BIOSYNTHESIS PROTEIN WZXC"/>
    <property type="match status" value="1"/>
</dbReference>
<evidence type="ECO:0000256" key="7">
    <source>
        <dbReference type="SAM" id="Phobius"/>
    </source>
</evidence>
<evidence type="ECO:0000256" key="1">
    <source>
        <dbReference type="ARBA" id="ARBA00004651"/>
    </source>
</evidence>
<evidence type="ECO:0000256" key="5">
    <source>
        <dbReference type="ARBA" id="ARBA00022989"/>
    </source>
</evidence>
<protein>
    <submittedName>
        <fullName evidence="8">Lipopolysaccharide biosynthesis protein</fullName>
    </submittedName>
</protein>
<evidence type="ECO:0000256" key="6">
    <source>
        <dbReference type="ARBA" id="ARBA00023136"/>
    </source>
</evidence>
<name>A0A512B887_9BACT</name>
<feature type="transmembrane region" description="Helical" evidence="7">
    <location>
        <begin position="325"/>
        <end position="342"/>
    </location>
</feature>
<evidence type="ECO:0000313" key="8">
    <source>
        <dbReference type="EMBL" id="GEO08175.1"/>
    </source>
</evidence>
<evidence type="ECO:0000256" key="4">
    <source>
        <dbReference type="ARBA" id="ARBA00022692"/>
    </source>
</evidence>